<proteinExistence type="inferred from homology"/>
<evidence type="ECO:0000313" key="8">
    <source>
        <dbReference type="Proteomes" id="UP001152795"/>
    </source>
</evidence>
<dbReference type="InterPro" id="IPR000705">
    <property type="entry name" value="Galactokinase"/>
</dbReference>
<evidence type="ECO:0000256" key="3">
    <source>
        <dbReference type="ARBA" id="ARBA00022840"/>
    </source>
</evidence>
<dbReference type="Gene3D" id="3.30.70.3170">
    <property type="match status" value="1"/>
</dbReference>
<evidence type="ECO:0000259" key="6">
    <source>
        <dbReference type="Pfam" id="PF10509"/>
    </source>
</evidence>
<keyword evidence="3" id="KW-0067">ATP-binding</keyword>
<accession>A0A6S7GW24</accession>
<evidence type="ECO:0000259" key="5">
    <source>
        <dbReference type="Pfam" id="PF08544"/>
    </source>
</evidence>
<dbReference type="GO" id="GO:0005829">
    <property type="term" value="C:cytosol"/>
    <property type="evidence" value="ECO:0007669"/>
    <property type="project" value="TreeGrafter"/>
</dbReference>
<evidence type="ECO:0000256" key="2">
    <source>
        <dbReference type="ARBA" id="ARBA00022741"/>
    </source>
</evidence>
<dbReference type="GO" id="GO:0006012">
    <property type="term" value="P:galactose metabolic process"/>
    <property type="evidence" value="ECO:0007669"/>
    <property type="project" value="InterPro"/>
</dbReference>
<dbReference type="InterPro" id="IPR013750">
    <property type="entry name" value="GHMP_kinase_C_dom"/>
</dbReference>
<dbReference type="InterPro" id="IPR019741">
    <property type="entry name" value="Galactokinase_CS"/>
</dbReference>
<feature type="domain" description="Galactokinase N-terminal" evidence="6">
    <location>
        <begin position="35"/>
        <end position="84"/>
    </location>
</feature>
<protein>
    <submittedName>
        <fullName evidence="7">N-acetylgalactosamine kinase-like</fullName>
    </submittedName>
</protein>
<dbReference type="InterPro" id="IPR006206">
    <property type="entry name" value="Mevalonate/galactokinase"/>
</dbReference>
<dbReference type="InterPro" id="IPR014721">
    <property type="entry name" value="Ribsml_uS5_D2-typ_fold_subgr"/>
</dbReference>
<dbReference type="Gene3D" id="1.20.1440.340">
    <property type="match status" value="1"/>
</dbReference>
<dbReference type="InterPro" id="IPR006204">
    <property type="entry name" value="GHMP_kinase_N_dom"/>
</dbReference>
<organism evidence="7 8">
    <name type="scientific">Paramuricea clavata</name>
    <name type="common">Red gorgonian</name>
    <name type="synonym">Violescent sea-whip</name>
    <dbReference type="NCBI Taxonomy" id="317549"/>
    <lineage>
        <taxon>Eukaryota</taxon>
        <taxon>Metazoa</taxon>
        <taxon>Cnidaria</taxon>
        <taxon>Anthozoa</taxon>
        <taxon>Octocorallia</taxon>
        <taxon>Malacalcyonacea</taxon>
        <taxon>Plexauridae</taxon>
        <taxon>Paramuricea</taxon>
    </lineage>
</organism>
<dbReference type="Proteomes" id="UP001152795">
    <property type="component" value="Unassembled WGS sequence"/>
</dbReference>
<feature type="domain" description="GHMP kinase C-terminal" evidence="5">
    <location>
        <begin position="366"/>
        <end position="436"/>
    </location>
</feature>
<dbReference type="OrthoDB" id="187738at2759"/>
<dbReference type="Pfam" id="PF08544">
    <property type="entry name" value="GHMP_kinases_C"/>
    <property type="match status" value="1"/>
</dbReference>
<name>A0A6S7GW24_PARCT</name>
<dbReference type="FunFam" id="1.20.1440.340:FF:000001">
    <property type="entry name" value="N-acetylgalactosamine kinase isoform 2"/>
    <property type="match status" value="1"/>
</dbReference>
<dbReference type="PRINTS" id="PR00959">
    <property type="entry name" value="MEVGALKINASE"/>
</dbReference>
<reference evidence="7" key="1">
    <citation type="submission" date="2020-04" db="EMBL/GenBank/DDBJ databases">
        <authorList>
            <person name="Alioto T."/>
            <person name="Alioto T."/>
            <person name="Gomez Garrido J."/>
        </authorList>
    </citation>
    <scope>NUCLEOTIDE SEQUENCE</scope>
    <source>
        <strain evidence="7">A484AB</strain>
    </source>
</reference>
<dbReference type="Pfam" id="PF10509">
    <property type="entry name" value="GalKase_gal_bdg"/>
    <property type="match status" value="1"/>
</dbReference>
<dbReference type="PROSITE" id="PS00106">
    <property type="entry name" value="GALACTOKINASE"/>
    <property type="match status" value="1"/>
</dbReference>
<dbReference type="PANTHER" id="PTHR10457:SF7">
    <property type="entry name" value="GALACTOKINASE-RELATED"/>
    <property type="match status" value="1"/>
</dbReference>
<dbReference type="PANTHER" id="PTHR10457">
    <property type="entry name" value="MEVALONATE KINASE/GALACTOKINASE"/>
    <property type="match status" value="1"/>
</dbReference>
<dbReference type="Gene3D" id="3.30.230.10">
    <property type="match status" value="1"/>
</dbReference>
<feature type="domain" description="GHMP kinase N-terminal" evidence="4">
    <location>
        <begin position="127"/>
        <end position="207"/>
    </location>
</feature>
<dbReference type="PRINTS" id="PR00473">
    <property type="entry name" value="GALCTOKINASE"/>
</dbReference>
<comment type="similarity">
    <text evidence="1">Belongs to the GHMP kinase family. GalK subfamily.</text>
</comment>
<dbReference type="SUPFAM" id="SSF55060">
    <property type="entry name" value="GHMP Kinase, C-terminal domain"/>
    <property type="match status" value="1"/>
</dbReference>
<dbReference type="GO" id="GO:0004335">
    <property type="term" value="F:galactokinase activity"/>
    <property type="evidence" value="ECO:0007669"/>
    <property type="project" value="InterPro"/>
</dbReference>
<dbReference type="SUPFAM" id="SSF54211">
    <property type="entry name" value="Ribosomal protein S5 domain 2-like"/>
    <property type="match status" value="1"/>
</dbReference>
<evidence type="ECO:0000256" key="1">
    <source>
        <dbReference type="ARBA" id="ARBA00006566"/>
    </source>
</evidence>
<keyword evidence="8" id="KW-1185">Reference proteome</keyword>
<keyword evidence="7" id="KW-0808">Transferase</keyword>
<dbReference type="PIRSF" id="PIRSF000530">
    <property type="entry name" value="Galactokinase"/>
    <property type="match status" value="1"/>
</dbReference>
<dbReference type="NCBIfam" id="TIGR00131">
    <property type="entry name" value="gal_kin"/>
    <property type="match status" value="1"/>
</dbReference>
<gene>
    <name evidence="7" type="ORF">PACLA_8A030735</name>
</gene>
<sequence length="477" mass="52604">MEGENKEFVPICGDLNIVYPTSGAAATSRYQAIKKKFDSLYGVAPLFYCRAPGRVNIIGEHIDYCGYGVLPMAIEQDIVIAVAPSHDGKIVLCNMDTKFKRYEVGTEDYNIDGKEWYHYFLCGYKGIVEHLDIKHPIGMNIVVDGNVPKNAGLSSSSAFVCCSGLATMHANGGKLTKIEIAEVCTKCERYIGTEGGGMDQACSFLAGFGTAKHIEFDPLRYKDITIPDGVVFVIANSLVEMNKSKTAGTHFNVRVVECRTAAQVLAKTKGIDWKSVRKLAQVQEKLDVTLEKMLEFVDEVLHNEPYTREEICKILEISDDELIKQCLSESTEHVSSFKLQDRARHVYSEAKRVLEFREVCERKPNNAIVCLGGLMNKSHDSCSFQYECSCDELDELVKCCRSAGALGSRLTGAGWGGCTVSMVPSSLLHDFLHKVQFEYYSKDPAKLAVINHSLFATSPGDGAAIITSEAIKDCSNL</sequence>
<comment type="caution">
    <text evidence="7">The sequence shown here is derived from an EMBL/GenBank/DDBJ whole genome shotgun (WGS) entry which is preliminary data.</text>
</comment>
<keyword evidence="7" id="KW-0418">Kinase</keyword>
<dbReference type="EMBL" id="CACRXK020001372">
    <property type="protein sequence ID" value="CAB3988740.1"/>
    <property type="molecule type" value="Genomic_DNA"/>
</dbReference>
<evidence type="ECO:0000259" key="4">
    <source>
        <dbReference type="Pfam" id="PF00288"/>
    </source>
</evidence>
<dbReference type="InterPro" id="IPR019539">
    <property type="entry name" value="GalKase_N"/>
</dbReference>
<dbReference type="InterPro" id="IPR036554">
    <property type="entry name" value="GHMP_kinase_C_sf"/>
</dbReference>
<keyword evidence="2" id="KW-0547">Nucleotide-binding</keyword>
<dbReference type="Pfam" id="PF00288">
    <property type="entry name" value="GHMP_kinases_N"/>
    <property type="match status" value="1"/>
</dbReference>
<dbReference type="GO" id="GO:0005524">
    <property type="term" value="F:ATP binding"/>
    <property type="evidence" value="ECO:0007669"/>
    <property type="project" value="UniProtKB-KW"/>
</dbReference>
<dbReference type="InterPro" id="IPR020568">
    <property type="entry name" value="Ribosomal_Su5_D2-typ_SF"/>
</dbReference>
<evidence type="ECO:0000313" key="7">
    <source>
        <dbReference type="EMBL" id="CAB3988740.1"/>
    </source>
</evidence>
<dbReference type="AlphaFoldDB" id="A0A6S7GW24"/>